<comment type="caution">
    <text evidence="20">The sequence shown here is derived from an EMBL/GenBank/DDBJ whole genome shotgun (WGS) entry which is preliminary data.</text>
</comment>
<keyword evidence="21" id="KW-1185">Reference proteome</keyword>
<keyword evidence="11 18" id="KW-0472">Membrane</keyword>
<keyword evidence="6" id="KW-1003">Cell membrane</keyword>
<evidence type="ECO:0000256" key="11">
    <source>
        <dbReference type="ARBA" id="ARBA00023136"/>
    </source>
</evidence>
<reference evidence="20 21" key="1">
    <citation type="submission" date="2020-08" db="EMBL/GenBank/DDBJ databases">
        <title>Genomic Encyclopedia of Type Strains, Phase IV (KMG-IV): sequencing the most valuable type-strain genomes for metagenomic binning, comparative biology and taxonomic classification.</title>
        <authorList>
            <person name="Goeker M."/>
        </authorList>
    </citation>
    <scope>NUCLEOTIDE SEQUENCE [LARGE SCALE GENOMIC DNA]</scope>
    <source>
        <strain evidence="20 21">DSM 27203</strain>
    </source>
</reference>
<evidence type="ECO:0000256" key="14">
    <source>
        <dbReference type="ARBA" id="ARBA00031884"/>
    </source>
</evidence>
<comment type="subcellular location">
    <subcellularLocation>
        <location evidence="1 17">Cell membrane</location>
        <topology evidence="1 17">Multi-pass membrane protein</topology>
    </subcellularLocation>
</comment>
<comment type="function">
    <text evidence="12">Cytochrome bo(3) ubiquinol terminal oxidase is the component of the aerobic respiratory chain of E.coli that predominates when cells are grown at high aeration. Has proton pump activity across the membrane in addition to electron transfer, pumping 2 protons/electron.</text>
</comment>
<dbReference type="GO" id="GO:0004129">
    <property type="term" value="F:cytochrome-c oxidase activity"/>
    <property type="evidence" value="ECO:0007669"/>
    <property type="project" value="InterPro"/>
</dbReference>
<evidence type="ECO:0000256" key="3">
    <source>
        <dbReference type="ARBA" id="ARBA00011700"/>
    </source>
</evidence>
<evidence type="ECO:0000256" key="4">
    <source>
        <dbReference type="ARBA" id="ARBA00014687"/>
    </source>
</evidence>
<evidence type="ECO:0000256" key="6">
    <source>
        <dbReference type="ARBA" id="ARBA00022475"/>
    </source>
</evidence>
<feature type="domain" description="Heme-copper oxidase subunit III family profile" evidence="19">
    <location>
        <begin position="1"/>
        <end position="206"/>
    </location>
</feature>
<evidence type="ECO:0000256" key="8">
    <source>
        <dbReference type="ARBA" id="ARBA00022982"/>
    </source>
</evidence>
<evidence type="ECO:0000259" key="19">
    <source>
        <dbReference type="PROSITE" id="PS50253"/>
    </source>
</evidence>
<dbReference type="EMBL" id="JACIJI010000001">
    <property type="protein sequence ID" value="MBB5717938.1"/>
    <property type="molecule type" value="Genomic_DNA"/>
</dbReference>
<evidence type="ECO:0000256" key="15">
    <source>
        <dbReference type="ARBA" id="ARBA00032189"/>
    </source>
</evidence>
<keyword evidence="9 18" id="KW-1133">Transmembrane helix</keyword>
<proteinExistence type="inferred from homology"/>
<evidence type="ECO:0000256" key="10">
    <source>
        <dbReference type="ARBA" id="ARBA00023002"/>
    </source>
</evidence>
<dbReference type="GO" id="GO:0005886">
    <property type="term" value="C:plasma membrane"/>
    <property type="evidence" value="ECO:0007669"/>
    <property type="project" value="UniProtKB-SubCell"/>
</dbReference>
<evidence type="ECO:0000256" key="17">
    <source>
        <dbReference type="RuleBase" id="RU003376"/>
    </source>
</evidence>
<dbReference type="Gene3D" id="1.20.120.80">
    <property type="entry name" value="Cytochrome c oxidase, subunit III, four-helix bundle"/>
    <property type="match status" value="1"/>
</dbReference>
<dbReference type="GO" id="GO:0009486">
    <property type="term" value="F:cytochrome bo3 ubiquinol oxidase activity"/>
    <property type="evidence" value="ECO:0007669"/>
    <property type="project" value="InterPro"/>
</dbReference>
<dbReference type="SUPFAM" id="SSF81452">
    <property type="entry name" value="Cytochrome c oxidase subunit III-like"/>
    <property type="match status" value="1"/>
</dbReference>
<dbReference type="InterPro" id="IPR000298">
    <property type="entry name" value="Cyt_c_oxidase-like_su3"/>
</dbReference>
<keyword evidence="5" id="KW-0813">Transport</keyword>
<name>A0A840YWA8_9SPHN</name>
<dbReference type="PANTHER" id="PTHR11403">
    <property type="entry name" value="CYTOCHROME C OXIDASE SUBUNIT III"/>
    <property type="match status" value="1"/>
</dbReference>
<dbReference type="CDD" id="cd02863">
    <property type="entry name" value="Ubiquinol_oxidase_III"/>
    <property type="match status" value="1"/>
</dbReference>
<sequence length="208" mass="22850">MSTRELKHAGLNLQQTDPKTHEEAESRVFGFWVFLMSDAVLFALLFATYGVMLSGTAGGPGTQNVYEMKSAFIETLLLLSSSFTFGMASLAMKYEGKASRISVWLAVTLILGLGFLGMEMHDFVKMIGEGATPERSGFLSSFFALVSTHGLHVLGGSIWIVVMLVQLSVFGVTPAVKTRILRLGLFWHFLDIIWVGIFTIVYLQGLTP</sequence>
<feature type="transmembrane region" description="Helical" evidence="18">
    <location>
        <begin position="71"/>
        <end position="92"/>
    </location>
</feature>
<dbReference type="InterPro" id="IPR014206">
    <property type="entry name" value="Cyt_c_ubiqinol_oxidase_su3"/>
</dbReference>
<evidence type="ECO:0000256" key="5">
    <source>
        <dbReference type="ARBA" id="ARBA00022448"/>
    </source>
</evidence>
<dbReference type="InterPro" id="IPR033946">
    <property type="entry name" value="Ubiquinol_oxase_su3_dom"/>
</dbReference>
<evidence type="ECO:0000256" key="9">
    <source>
        <dbReference type="ARBA" id="ARBA00022989"/>
    </source>
</evidence>
<evidence type="ECO:0000313" key="20">
    <source>
        <dbReference type="EMBL" id="MBB5717938.1"/>
    </source>
</evidence>
<feature type="transmembrane region" description="Helical" evidence="18">
    <location>
        <begin position="185"/>
        <end position="205"/>
    </location>
</feature>
<evidence type="ECO:0000256" key="1">
    <source>
        <dbReference type="ARBA" id="ARBA00004651"/>
    </source>
</evidence>
<dbReference type="InterPro" id="IPR035973">
    <property type="entry name" value="Cyt_c_oxidase_su3-like_sf"/>
</dbReference>
<protein>
    <recommendedName>
        <fullName evidence="4">Cytochrome bo(3) ubiquinol oxidase subunit 3</fullName>
    </recommendedName>
    <alternativeName>
        <fullName evidence="15">Cytochrome o ubiquinol oxidase subunit 3</fullName>
    </alternativeName>
    <alternativeName>
        <fullName evidence="13">Oxidase bo(3) subunit 3</fullName>
    </alternativeName>
    <alternativeName>
        <fullName evidence="16">Ubiquinol oxidase polypeptide III</fullName>
    </alternativeName>
    <alternativeName>
        <fullName evidence="14">Ubiquinol oxidase subunit 3</fullName>
    </alternativeName>
</protein>
<evidence type="ECO:0000313" key="21">
    <source>
        <dbReference type="Proteomes" id="UP000554342"/>
    </source>
</evidence>
<gene>
    <name evidence="20" type="ORF">FHR23_000845</name>
</gene>
<dbReference type="Proteomes" id="UP000554342">
    <property type="component" value="Unassembled WGS sequence"/>
</dbReference>
<feature type="transmembrane region" description="Helical" evidence="18">
    <location>
        <begin position="29"/>
        <end position="51"/>
    </location>
</feature>
<organism evidence="20 21">
    <name type="scientific">Stakelama sediminis</name>
    <dbReference type="NCBI Taxonomy" id="463200"/>
    <lineage>
        <taxon>Bacteria</taxon>
        <taxon>Pseudomonadati</taxon>
        <taxon>Pseudomonadota</taxon>
        <taxon>Alphaproteobacteria</taxon>
        <taxon>Sphingomonadales</taxon>
        <taxon>Sphingomonadaceae</taxon>
        <taxon>Stakelama</taxon>
    </lineage>
</organism>
<keyword evidence="7 17" id="KW-0812">Transmembrane</keyword>
<dbReference type="GO" id="GO:0019646">
    <property type="term" value="P:aerobic electron transport chain"/>
    <property type="evidence" value="ECO:0007669"/>
    <property type="project" value="InterPro"/>
</dbReference>
<keyword evidence="8" id="KW-0249">Electron transport</keyword>
<comment type="similarity">
    <text evidence="2 17">Belongs to the cytochrome c oxidase subunit 3 family.</text>
</comment>
<keyword evidence="10 20" id="KW-0560">Oxidoreductase</keyword>
<accession>A0A840YWA8</accession>
<evidence type="ECO:0000256" key="12">
    <source>
        <dbReference type="ARBA" id="ARBA00025694"/>
    </source>
</evidence>
<comment type="subunit">
    <text evidence="3">Heterooctamer of two A chains, two B chains, two C chains and two D chains.</text>
</comment>
<evidence type="ECO:0000256" key="7">
    <source>
        <dbReference type="ARBA" id="ARBA00022692"/>
    </source>
</evidence>
<dbReference type="PANTHER" id="PTHR11403:SF2">
    <property type="entry name" value="CYTOCHROME BO(3) UBIQUINOL OXIDASE SUBUNIT 3"/>
    <property type="match status" value="1"/>
</dbReference>
<dbReference type="PROSITE" id="PS50253">
    <property type="entry name" value="COX3"/>
    <property type="match status" value="1"/>
</dbReference>
<evidence type="ECO:0000256" key="16">
    <source>
        <dbReference type="ARBA" id="ARBA00032717"/>
    </source>
</evidence>
<dbReference type="RefSeq" id="WP_184001640.1">
    <property type="nucleotide sequence ID" value="NZ_BAABIF010000004.1"/>
</dbReference>
<dbReference type="InterPro" id="IPR013833">
    <property type="entry name" value="Cyt_c_oxidase_su3_a-hlx"/>
</dbReference>
<evidence type="ECO:0000256" key="13">
    <source>
        <dbReference type="ARBA" id="ARBA00030072"/>
    </source>
</evidence>
<dbReference type="FunFam" id="1.20.120.80:FF:000001">
    <property type="entry name" value="Cytochrome (Ubi)quinol oxidase subunit III"/>
    <property type="match status" value="1"/>
</dbReference>
<feature type="transmembrane region" description="Helical" evidence="18">
    <location>
        <begin position="138"/>
        <end position="165"/>
    </location>
</feature>
<feature type="transmembrane region" description="Helical" evidence="18">
    <location>
        <begin position="101"/>
        <end position="118"/>
    </location>
</feature>
<evidence type="ECO:0000256" key="2">
    <source>
        <dbReference type="ARBA" id="ARBA00010581"/>
    </source>
</evidence>
<evidence type="ECO:0000256" key="18">
    <source>
        <dbReference type="SAM" id="Phobius"/>
    </source>
</evidence>
<dbReference type="Pfam" id="PF00510">
    <property type="entry name" value="COX3"/>
    <property type="match status" value="1"/>
</dbReference>
<dbReference type="InterPro" id="IPR024791">
    <property type="entry name" value="Cyt_c/ubiquinol_Oxase_su3"/>
</dbReference>
<dbReference type="AlphaFoldDB" id="A0A840YWA8"/>
<dbReference type="NCBIfam" id="TIGR02842">
    <property type="entry name" value="CyoC"/>
    <property type="match status" value="1"/>
</dbReference>